<evidence type="ECO:0000313" key="5">
    <source>
        <dbReference type="EMBL" id="KAK4786676.1"/>
    </source>
</evidence>
<dbReference type="PANTHER" id="PTHR12460:SF0">
    <property type="entry name" value="CID DOMAIN-CONTAINING PROTEIN-RELATED"/>
    <property type="match status" value="1"/>
</dbReference>
<dbReference type="AlphaFoldDB" id="A0AAN7R496"/>
<evidence type="ECO:0000259" key="4">
    <source>
        <dbReference type="PROSITE" id="PS51391"/>
    </source>
</evidence>
<name>A0AAN7R496_TRANT</name>
<feature type="region of interest" description="Disordered" evidence="3">
    <location>
        <begin position="597"/>
        <end position="636"/>
    </location>
</feature>
<dbReference type="SMART" id="SM00582">
    <property type="entry name" value="RPR"/>
    <property type="match status" value="1"/>
</dbReference>
<evidence type="ECO:0000256" key="2">
    <source>
        <dbReference type="SAM" id="Coils"/>
    </source>
</evidence>
<comment type="caution">
    <text evidence="5">The sequence shown here is derived from an EMBL/GenBank/DDBJ whole genome shotgun (WGS) entry which is preliminary data.</text>
</comment>
<dbReference type="EMBL" id="JAXQNO010000012">
    <property type="protein sequence ID" value="KAK4786676.1"/>
    <property type="molecule type" value="Genomic_DNA"/>
</dbReference>
<feature type="compositionally biased region" description="Low complexity" evidence="3">
    <location>
        <begin position="663"/>
        <end position="678"/>
    </location>
</feature>
<organism evidence="5 6">
    <name type="scientific">Trapa natans</name>
    <name type="common">Water chestnut</name>
    <dbReference type="NCBI Taxonomy" id="22666"/>
    <lineage>
        <taxon>Eukaryota</taxon>
        <taxon>Viridiplantae</taxon>
        <taxon>Streptophyta</taxon>
        <taxon>Embryophyta</taxon>
        <taxon>Tracheophyta</taxon>
        <taxon>Spermatophyta</taxon>
        <taxon>Magnoliopsida</taxon>
        <taxon>eudicotyledons</taxon>
        <taxon>Gunneridae</taxon>
        <taxon>Pentapetalae</taxon>
        <taxon>rosids</taxon>
        <taxon>malvids</taxon>
        <taxon>Myrtales</taxon>
        <taxon>Lythraceae</taxon>
        <taxon>Trapa</taxon>
    </lineage>
</organism>
<reference evidence="5 6" key="1">
    <citation type="journal article" date="2023" name="Hortic Res">
        <title>Pangenome of water caltrop reveals structural variations and asymmetric subgenome divergence after allopolyploidization.</title>
        <authorList>
            <person name="Zhang X."/>
            <person name="Chen Y."/>
            <person name="Wang L."/>
            <person name="Yuan Y."/>
            <person name="Fang M."/>
            <person name="Shi L."/>
            <person name="Lu R."/>
            <person name="Comes H.P."/>
            <person name="Ma Y."/>
            <person name="Chen Y."/>
            <person name="Huang G."/>
            <person name="Zhou Y."/>
            <person name="Zheng Z."/>
            <person name="Qiu Y."/>
        </authorList>
    </citation>
    <scope>NUCLEOTIDE SEQUENCE [LARGE SCALE GENOMIC DNA]</scope>
    <source>
        <strain evidence="5">F231</strain>
    </source>
</reference>
<dbReference type="GO" id="GO:0000993">
    <property type="term" value="F:RNA polymerase II complex binding"/>
    <property type="evidence" value="ECO:0007669"/>
    <property type="project" value="TreeGrafter"/>
</dbReference>
<dbReference type="PANTHER" id="PTHR12460">
    <property type="entry name" value="CYCLIN-DEPENDENT KINASE INHIBITOR-RELATED PROTEIN"/>
    <property type="match status" value="1"/>
</dbReference>
<keyword evidence="1" id="KW-0507">mRNA processing</keyword>
<feature type="region of interest" description="Disordered" evidence="3">
    <location>
        <begin position="233"/>
        <end position="263"/>
    </location>
</feature>
<keyword evidence="2" id="KW-0175">Coiled coil</keyword>
<evidence type="ECO:0000313" key="6">
    <source>
        <dbReference type="Proteomes" id="UP001346149"/>
    </source>
</evidence>
<feature type="compositionally biased region" description="Pro residues" evidence="3">
    <location>
        <begin position="242"/>
        <end position="254"/>
    </location>
</feature>
<feature type="domain" description="CID" evidence="4">
    <location>
        <begin position="98"/>
        <end position="230"/>
    </location>
</feature>
<protein>
    <recommendedName>
        <fullName evidence="4">CID domain-containing protein</fullName>
    </recommendedName>
</protein>
<dbReference type="SUPFAM" id="SSF48464">
    <property type="entry name" value="ENTH/VHS domain"/>
    <property type="match status" value="1"/>
</dbReference>
<dbReference type="InterPro" id="IPR008942">
    <property type="entry name" value="ENTH_VHS"/>
</dbReference>
<accession>A0AAN7R496</accession>
<dbReference type="Proteomes" id="UP001346149">
    <property type="component" value="Unassembled WGS sequence"/>
</dbReference>
<sequence length="707" mass="76087">MIVVGSRIRMTGSHCPPSLMGPPPTSFPHPSQEENLINGSAVCSSRRGPETACFRHRVQTKSTFKAIQSACSSSAVFLPIARLIESMISVASGFWMSGEDFNAEILAEKLSKLNNSQQSIESLSQWCVSHRKKAKLIVETWDNLFSSSQKEKRVSFLYLANDILQNSRRKGSEFVNEFWKVLPSALNHVYSNGDEHGKNVVMRLVKIWEERKVFGSRGHGLKDEILGNIQKKDEALGKDPPHPPPPPPPPPPPSSNNGKSSNPIKIIKKDSSFLRIKLAVGGLPEKVLTAFQSVYEESLTEDAALGKCINAAKNMGKIEEEAQSSLVQGNQEGSALVDGLQDHENVILQCIRQLENAEATRASLICQLKEALRDQESKLELIHAQLQVAQGLVVQSNNLRKRLTSSSSIIPGAPPNSSTVPVSFSEFTRLGDQGFSAIQSKTTATIPGFLSNSTTIPVSLPEIPRLGDQSLHAVQPNTTAPVPLPQSTMMSLQSVKSSDDESKKAAVAAMAAKLAASSSSAQMLSSVLSSLVAEEAAASMNGGLKPSGFTAELPIFPPQKKLKLDKPMPVLEVSTNSDLSASVYFTPQTMNNLLPPPSMATQPNHMQAPFASPPPPPPLGPTVPALPSANPGTNQYVQQSSGLITMPYGYGSNSLPPPPPLLPQSVLPLARPLLQPPQHEQPPQPQQQSGNGGYYRPPGAVFFGQSH</sequence>
<evidence type="ECO:0000256" key="3">
    <source>
        <dbReference type="SAM" id="MobiDB-lite"/>
    </source>
</evidence>
<feature type="compositionally biased region" description="Pro residues" evidence="3">
    <location>
        <begin position="611"/>
        <end position="621"/>
    </location>
</feature>
<dbReference type="CDD" id="cd16981">
    <property type="entry name" value="CID_RPRD_like"/>
    <property type="match status" value="1"/>
</dbReference>
<dbReference type="InterPro" id="IPR006569">
    <property type="entry name" value="CID_dom"/>
</dbReference>
<feature type="coiled-coil region" evidence="2">
    <location>
        <begin position="340"/>
        <end position="374"/>
    </location>
</feature>
<dbReference type="FunFam" id="1.25.40.90:FF:000018">
    <property type="entry name" value="ENTH/VHS family protein isoform 1"/>
    <property type="match status" value="1"/>
</dbReference>
<dbReference type="Pfam" id="PF04818">
    <property type="entry name" value="CID"/>
    <property type="match status" value="1"/>
</dbReference>
<dbReference type="GO" id="GO:0005634">
    <property type="term" value="C:nucleus"/>
    <property type="evidence" value="ECO:0007669"/>
    <property type="project" value="UniProtKB-ARBA"/>
</dbReference>
<gene>
    <name evidence="5" type="ORF">SAY86_010509</name>
</gene>
<evidence type="ECO:0000256" key="1">
    <source>
        <dbReference type="ARBA" id="ARBA00022664"/>
    </source>
</evidence>
<dbReference type="Gene3D" id="1.25.40.90">
    <property type="match status" value="1"/>
</dbReference>
<dbReference type="PROSITE" id="PS51391">
    <property type="entry name" value="CID"/>
    <property type="match status" value="1"/>
</dbReference>
<proteinExistence type="predicted"/>
<dbReference type="GO" id="GO:0031124">
    <property type="term" value="P:mRNA 3'-end processing"/>
    <property type="evidence" value="ECO:0007669"/>
    <property type="project" value="TreeGrafter"/>
</dbReference>
<feature type="region of interest" description="Disordered" evidence="3">
    <location>
        <begin position="648"/>
        <end position="707"/>
    </location>
</feature>
<keyword evidence="6" id="KW-1185">Reference proteome</keyword>